<dbReference type="EMBL" id="BMAW01089913">
    <property type="protein sequence ID" value="GFS42121.1"/>
    <property type="molecule type" value="Genomic_DNA"/>
</dbReference>
<comment type="caution">
    <text evidence="1">The sequence shown here is derived from an EMBL/GenBank/DDBJ whole genome shotgun (WGS) entry which is preliminary data.</text>
</comment>
<name>A0A8X6IET4_NEPPI</name>
<evidence type="ECO:0000313" key="2">
    <source>
        <dbReference type="Proteomes" id="UP000887013"/>
    </source>
</evidence>
<evidence type="ECO:0000313" key="1">
    <source>
        <dbReference type="EMBL" id="GFS42121.1"/>
    </source>
</evidence>
<protein>
    <submittedName>
        <fullName evidence="1">Uncharacterized protein</fullName>
    </submittedName>
</protein>
<dbReference type="Proteomes" id="UP000887013">
    <property type="component" value="Unassembled WGS sequence"/>
</dbReference>
<gene>
    <name evidence="1" type="ORF">NPIL_141651</name>
</gene>
<sequence length="133" mass="14791">MCSSKNNSLKCEITFREKMSMLDYFNAFYRNGYLNASGRKRRSSADDGVMDDCMAAMVLMSLSCSPKSPCLPITVDLQRGKSTLAQLKDRICSHSPISFRSTFPVINSRRTTAGACIAPLRDVVYPMSRPISC</sequence>
<proteinExistence type="predicted"/>
<accession>A0A8X6IET4</accession>
<reference evidence="1" key="1">
    <citation type="submission" date="2020-08" db="EMBL/GenBank/DDBJ databases">
        <title>Multicomponent nature underlies the extraordinary mechanical properties of spider dragline silk.</title>
        <authorList>
            <person name="Kono N."/>
            <person name="Nakamura H."/>
            <person name="Mori M."/>
            <person name="Yoshida Y."/>
            <person name="Ohtoshi R."/>
            <person name="Malay A.D."/>
            <person name="Moran D.A.P."/>
            <person name="Tomita M."/>
            <person name="Numata K."/>
            <person name="Arakawa K."/>
        </authorList>
    </citation>
    <scope>NUCLEOTIDE SEQUENCE</scope>
</reference>
<dbReference type="AlphaFoldDB" id="A0A8X6IET4"/>
<organism evidence="1 2">
    <name type="scientific">Nephila pilipes</name>
    <name type="common">Giant wood spider</name>
    <name type="synonym">Nephila maculata</name>
    <dbReference type="NCBI Taxonomy" id="299642"/>
    <lineage>
        <taxon>Eukaryota</taxon>
        <taxon>Metazoa</taxon>
        <taxon>Ecdysozoa</taxon>
        <taxon>Arthropoda</taxon>
        <taxon>Chelicerata</taxon>
        <taxon>Arachnida</taxon>
        <taxon>Araneae</taxon>
        <taxon>Araneomorphae</taxon>
        <taxon>Entelegynae</taxon>
        <taxon>Araneoidea</taxon>
        <taxon>Nephilidae</taxon>
        <taxon>Nephila</taxon>
    </lineage>
</organism>
<dbReference type="OrthoDB" id="6437709at2759"/>
<keyword evidence="2" id="KW-1185">Reference proteome</keyword>